<organism evidence="2 3">
    <name type="scientific">Candidatus Magnetoglobus multicellularis str. Araruama</name>
    <dbReference type="NCBI Taxonomy" id="890399"/>
    <lineage>
        <taxon>Bacteria</taxon>
        <taxon>Pseudomonadati</taxon>
        <taxon>Thermodesulfobacteriota</taxon>
        <taxon>Desulfobacteria</taxon>
        <taxon>Desulfobacterales</taxon>
        <taxon>Desulfobacteraceae</taxon>
        <taxon>Candidatus Magnetoglobus</taxon>
    </lineage>
</organism>
<dbReference type="EMBL" id="ATBP01000537">
    <property type="protein sequence ID" value="ETR69888.1"/>
    <property type="molecule type" value="Genomic_DNA"/>
</dbReference>
<name>A0A1V1P528_9BACT</name>
<gene>
    <name evidence="2" type="ORF">OMM_09220</name>
</gene>
<sequence>MKKLKIQFTEKLLTKNAGLYLLSLFADKLSLKSLLEKEVHIERGITAQYNISDILMLLILSVLAGAKHISQVAILRHDDVVRAYLELNKFPADTTIRRLFGLFTFKNCVELDRVEKTLRDKVWSYKWFGRVTFDMDSTVKGNCHLRHPSLFS</sequence>
<feature type="domain" description="Transposase DDE" evidence="1">
    <location>
        <begin position="2"/>
        <end position="139"/>
    </location>
</feature>
<protein>
    <recommendedName>
        <fullName evidence="1">Transposase DDE domain-containing protein</fullName>
    </recommendedName>
</protein>
<evidence type="ECO:0000259" key="1">
    <source>
        <dbReference type="Pfam" id="PF13701"/>
    </source>
</evidence>
<proteinExistence type="predicted"/>
<dbReference type="AlphaFoldDB" id="A0A1V1P528"/>
<dbReference type="Proteomes" id="UP000189670">
    <property type="component" value="Unassembled WGS sequence"/>
</dbReference>
<evidence type="ECO:0000313" key="3">
    <source>
        <dbReference type="Proteomes" id="UP000189670"/>
    </source>
</evidence>
<accession>A0A1V1P528</accession>
<evidence type="ECO:0000313" key="2">
    <source>
        <dbReference type="EMBL" id="ETR69888.1"/>
    </source>
</evidence>
<dbReference type="InterPro" id="IPR025668">
    <property type="entry name" value="Tnp_DDE_dom"/>
</dbReference>
<reference evidence="3" key="1">
    <citation type="submission" date="2012-11" db="EMBL/GenBank/DDBJ databases">
        <authorList>
            <person name="Lucero-Rivera Y.E."/>
            <person name="Tovar-Ramirez D."/>
        </authorList>
    </citation>
    <scope>NUCLEOTIDE SEQUENCE [LARGE SCALE GENOMIC DNA]</scope>
    <source>
        <strain evidence="3">Araruama</strain>
    </source>
</reference>
<comment type="caution">
    <text evidence="2">The sequence shown here is derived from an EMBL/GenBank/DDBJ whole genome shotgun (WGS) entry which is preliminary data.</text>
</comment>
<dbReference type="Pfam" id="PF13701">
    <property type="entry name" value="DDE_Tnp_1_4"/>
    <property type="match status" value="1"/>
</dbReference>